<dbReference type="PROSITE" id="PS50262">
    <property type="entry name" value="G_PROTEIN_RECEP_F1_2"/>
    <property type="match status" value="1"/>
</dbReference>
<evidence type="ECO:0000256" key="3">
    <source>
        <dbReference type="ARBA" id="ARBA00022989"/>
    </source>
</evidence>
<dbReference type="EMBL" id="CAJOBO010001385">
    <property type="protein sequence ID" value="CAF4372491.1"/>
    <property type="molecule type" value="Genomic_DNA"/>
</dbReference>
<dbReference type="PANTHER" id="PTHR24240">
    <property type="entry name" value="OPSIN"/>
    <property type="match status" value="1"/>
</dbReference>
<feature type="domain" description="G-protein coupled receptors family 1 profile" evidence="10">
    <location>
        <begin position="48"/>
        <end position="305"/>
    </location>
</feature>
<comment type="subcellular location">
    <subcellularLocation>
        <location evidence="1">Membrane</location>
        <topology evidence="1">Multi-pass membrane protein</topology>
    </subcellularLocation>
</comment>
<keyword evidence="6 8" id="KW-0675">Receptor</keyword>
<feature type="transmembrane region" description="Helical" evidence="9">
    <location>
        <begin position="69"/>
        <end position="90"/>
    </location>
</feature>
<evidence type="ECO:0000256" key="1">
    <source>
        <dbReference type="ARBA" id="ARBA00004141"/>
    </source>
</evidence>
<dbReference type="Proteomes" id="UP000663833">
    <property type="component" value="Unassembled WGS sequence"/>
</dbReference>
<evidence type="ECO:0000313" key="11">
    <source>
        <dbReference type="EMBL" id="CAF3360092.1"/>
    </source>
</evidence>
<organism evidence="12 13">
    <name type="scientific">Rotaria socialis</name>
    <dbReference type="NCBI Taxonomy" id="392032"/>
    <lineage>
        <taxon>Eukaryota</taxon>
        <taxon>Metazoa</taxon>
        <taxon>Spiralia</taxon>
        <taxon>Gnathifera</taxon>
        <taxon>Rotifera</taxon>
        <taxon>Eurotatoria</taxon>
        <taxon>Bdelloidea</taxon>
        <taxon>Philodinida</taxon>
        <taxon>Philodinidae</taxon>
        <taxon>Rotaria</taxon>
    </lineage>
</organism>
<dbReference type="AlphaFoldDB" id="A0A820MEM2"/>
<evidence type="ECO:0000256" key="7">
    <source>
        <dbReference type="ARBA" id="ARBA00023224"/>
    </source>
</evidence>
<protein>
    <recommendedName>
        <fullName evidence="10">G-protein coupled receptors family 1 profile domain-containing protein</fullName>
    </recommendedName>
</protein>
<evidence type="ECO:0000256" key="5">
    <source>
        <dbReference type="ARBA" id="ARBA00023136"/>
    </source>
</evidence>
<gene>
    <name evidence="12" type="ORF">HFQ381_LOCUS18156</name>
    <name evidence="11" type="ORF">LUA448_LOCUS13872</name>
</gene>
<feature type="transmembrane region" description="Helical" evidence="9">
    <location>
        <begin position="110"/>
        <end position="128"/>
    </location>
</feature>
<dbReference type="Pfam" id="PF00001">
    <property type="entry name" value="7tm_1"/>
    <property type="match status" value="1"/>
</dbReference>
<dbReference type="InterPro" id="IPR050125">
    <property type="entry name" value="GPCR_opsins"/>
</dbReference>
<dbReference type="CDD" id="cd14969">
    <property type="entry name" value="7tmA_Opsins_type2_animals"/>
    <property type="match status" value="1"/>
</dbReference>
<name>A0A820MEM2_9BILA</name>
<dbReference type="InterPro" id="IPR000276">
    <property type="entry name" value="GPCR_Rhodpsn"/>
</dbReference>
<dbReference type="PROSITE" id="PS00237">
    <property type="entry name" value="G_PROTEIN_RECEP_F1_1"/>
    <property type="match status" value="1"/>
</dbReference>
<evidence type="ECO:0000256" key="8">
    <source>
        <dbReference type="RuleBase" id="RU000688"/>
    </source>
</evidence>
<reference evidence="12" key="1">
    <citation type="submission" date="2021-02" db="EMBL/GenBank/DDBJ databases">
        <authorList>
            <person name="Nowell W R."/>
        </authorList>
    </citation>
    <scope>NUCLEOTIDE SEQUENCE</scope>
</reference>
<evidence type="ECO:0000313" key="13">
    <source>
        <dbReference type="Proteomes" id="UP000663851"/>
    </source>
</evidence>
<dbReference type="GO" id="GO:0016020">
    <property type="term" value="C:membrane"/>
    <property type="evidence" value="ECO:0007669"/>
    <property type="project" value="UniProtKB-SubCell"/>
</dbReference>
<dbReference type="PRINTS" id="PR00237">
    <property type="entry name" value="GPCRRHODOPSN"/>
</dbReference>
<dbReference type="EMBL" id="CAJNYD010001706">
    <property type="protein sequence ID" value="CAF3360092.1"/>
    <property type="molecule type" value="Genomic_DNA"/>
</dbReference>
<dbReference type="GO" id="GO:0004930">
    <property type="term" value="F:G protein-coupled receptor activity"/>
    <property type="evidence" value="ECO:0007669"/>
    <property type="project" value="UniProtKB-KW"/>
</dbReference>
<comment type="similarity">
    <text evidence="8">Belongs to the G-protein coupled receptor 1 family.</text>
</comment>
<comment type="caution">
    <text evidence="12">The sequence shown here is derived from an EMBL/GenBank/DDBJ whole genome shotgun (WGS) entry which is preliminary data.</text>
</comment>
<keyword evidence="5 9" id="KW-0472">Membrane</keyword>
<evidence type="ECO:0000256" key="2">
    <source>
        <dbReference type="ARBA" id="ARBA00022692"/>
    </source>
</evidence>
<keyword evidence="2 8" id="KW-0812">Transmembrane</keyword>
<feature type="transmembrane region" description="Helical" evidence="9">
    <location>
        <begin position="249"/>
        <end position="273"/>
    </location>
</feature>
<evidence type="ECO:0000259" key="10">
    <source>
        <dbReference type="PROSITE" id="PS50262"/>
    </source>
</evidence>
<dbReference type="Gene3D" id="1.20.1070.10">
    <property type="entry name" value="Rhodopsin 7-helix transmembrane proteins"/>
    <property type="match status" value="1"/>
</dbReference>
<evidence type="ECO:0000256" key="9">
    <source>
        <dbReference type="SAM" id="Phobius"/>
    </source>
</evidence>
<sequence>MLNNLSPKTNLSTSVNIDIPPLTQLEPCRALRIIGFYFVIIFVAGTLLNGSLLFTLARNRRLRRLSTNILIGGLLFADFIGSCLEVPLPALSLIRCRWIFNKITCTFEGFISYFIGCSNIYILCLISIDRYNIVTRPVNQSMKMNYRAYLSIGCAYMLSLFWTSMPLFGWSFYDYEGIGVSCSIKWTERSVNVISYNISILIFVYFAPVIIILVANLKIYQLIRIRRQPNAANLHQSFIRRRHAIERRILTTLTLVIGGFLVAWTPYAILILIQVFINIAHIPPIMITIPALIAKTSFIWNPLILTVRNEDFRRHLPKLTYYNQRSDSNRDTRVMQAYVYQESTIQ</sequence>
<keyword evidence="4 8" id="KW-0297">G-protein coupled receptor</keyword>
<evidence type="ECO:0000313" key="12">
    <source>
        <dbReference type="EMBL" id="CAF4372491.1"/>
    </source>
</evidence>
<dbReference type="InterPro" id="IPR017452">
    <property type="entry name" value="GPCR_Rhodpsn_7TM"/>
</dbReference>
<accession>A0A820MEM2</accession>
<evidence type="ECO:0000256" key="6">
    <source>
        <dbReference type="ARBA" id="ARBA00023170"/>
    </source>
</evidence>
<evidence type="ECO:0000256" key="4">
    <source>
        <dbReference type="ARBA" id="ARBA00023040"/>
    </source>
</evidence>
<keyword evidence="7 8" id="KW-0807">Transducer</keyword>
<feature type="transmembrane region" description="Helical" evidence="9">
    <location>
        <begin position="149"/>
        <end position="173"/>
    </location>
</feature>
<keyword evidence="3 9" id="KW-1133">Transmembrane helix</keyword>
<dbReference type="SUPFAM" id="SSF81321">
    <property type="entry name" value="Family A G protein-coupled receptor-like"/>
    <property type="match status" value="1"/>
</dbReference>
<feature type="transmembrane region" description="Helical" evidence="9">
    <location>
        <begin position="193"/>
        <end position="217"/>
    </location>
</feature>
<proteinExistence type="inferred from homology"/>
<dbReference type="Proteomes" id="UP000663851">
    <property type="component" value="Unassembled WGS sequence"/>
</dbReference>
<feature type="transmembrane region" description="Helical" evidence="9">
    <location>
        <begin position="285"/>
        <end position="305"/>
    </location>
</feature>
<feature type="transmembrane region" description="Helical" evidence="9">
    <location>
        <begin position="34"/>
        <end position="57"/>
    </location>
</feature>